<dbReference type="EMBL" id="KK198756">
    <property type="protein sequence ID" value="KCW76752.1"/>
    <property type="molecule type" value="Genomic_DNA"/>
</dbReference>
<evidence type="ECO:0000313" key="1">
    <source>
        <dbReference type="EMBL" id="KCW76752.1"/>
    </source>
</evidence>
<dbReference type="Gramene" id="KCW76752">
    <property type="protein sequence ID" value="KCW76752"/>
    <property type="gene ID" value="EUGRSUZ_D01107"/>
</dbReference>
<proteinExistence type="predicted"/>
<dbReference type="AlphaFoldDB" id="A0A059CEF0"/>
<sequence>MGEIAVNPIKIMGKCHSFEGKKKSTRKDHKRKERAEVKNRNWADASLVLLQSFNNQDKCALFFLLFL</sequence>
<organism evidence="1">
    <name type="scientific">Eucalyptus grandis</name>
    <name type="common">Flooded gum</name>
    <dbReference type="NCBI Taxonomy" id="71139"/>
    <lineage>
        <taxon>Eukaryota</taxon>
        <taxon>Viridiplantae</taxon>
        <taxon>Streptophyta</taxon>
        <taxon>Embryophyta</taxon>
        <taxon>Tracheophyta</taxon>
        <taxon>Spermatophyta</taxon>
        <taxon>Magnoliopsida</taxon>
        <taxon>eudicotyledons</taxon>
        <taxon>Gunneridae</taxon>
        <taxon>Pentapetalae</taxon>
        <taxon>rosids</taxon>
        <taxon>malvids</taxon>
        <taxon>Myrtales</taxon>
        <taxon>Myrtaceae</taxon>
        <taxon>Myrtoideae</taxon>
        <taxon>Eucalypteae</taxon>
        <taxon>Eucalyptus</taxon>
    </lineage>
</organism>
<name>A0A059CEF0_EUCGR</name>
<reference evidence="1" key="1">
    <citation type="submission" date="2013-07" db="EMBL/GenBank/DDBJ databases">
        <title>The genome of Eucalyptus grandis.</title>
        <authorList>
            <person name="Schmutz J."/>
            <person name="Hayes R."/>
            <person name="Myburg A."/>
            <person name="Tuskan G."/>
            <person name="Grattapaglia D."/>
            <person name="Rokhsar D.S."/>
        </authorList>
    </citation>
    <scope>NUCLEOTIDE SEQUENCE</scope>
    <source>
        <tissue evidence="1">Leaf extractions</tissue>
    </source>
</reference>
<protein>
    <submittedName>
        <fullName evidence="1">Uncharacterized protein</fullName>
    </submittedName>
</protein>
<dbReference type="InParanoid" id="A0A059CEF0"/>
<accession>A0A059CEF0</accession>
<gene>
    <name evidence="1" type="ORF">EUGRSUZ_D01107</name>
</gene>